<protein>
    <submittedName>
        <fullName evidence="1">Uncharacterized protein</fullName>
    </submittedName>
</protein>
<name>A0A9P6H290_9AGAM</name>
<organism evidence="1 2">
    <name type="scientific">Thelephora terrestris</name>
    <dbReference type="NCBI Taxonomy" id="56493"/>
    <lineage>
        <taxon>Eukaryota</taxon>
        <taxon>Fungi</taxon>
        <taxon>Dikarya</taxon>
        <taxon>Basidiomycota</taxon>
        <taxon>Agaricomycotina</taxon>
        <taxon>Agaricomycetes</taxon>
        <taxon>Thelephorales</taxon>
        <taxon>Thelephoraceae</taxon>
        <taxon>Thelephora</taxon>
    </lineage>
</organism>
<sequence length="237" mass="26571">MSPRELRARARGQYRSEKTTALLQVTLRGGFHLASHPPIAQPSIPPRTNPRSNLRQMGSGNFAPVFERWGKEYGSFKGKSFLTSSALTLGCSREWIVTFVQAWEPHYATTYPYLRNISSLSTICSPNGIRKKYWPKWMPFSFHQRNAGCAKTLVEKILFCPLDWVQQRIVPSYPLRIHCLRDSLVSQADKAANQSLAHGILAAVQDNWEVSGETLAYEDVKHICGALNGGTVVQALP</sequence>
<reference evidence="1" key="1">
    <citation type="journal article" date="2020" name="Nat. Commun.">
        <title>Large-scale genome sequencing of mycorrhizal fungi provides insights into the early evolution of symbiotic traits.</title>
        <authorList>
            <person name="Miyauchi S."/>
            <person name="Kiss E."/>
            <person name="Kuo A."/>
            <person name="Drula E."/>
            <person name="Kohler A."/>
            <person name="Sanchez-Garcia M."/>
            <person name="Morin E."/>
            <person name="Andreopoulos B."/>
            <person name="Barry K.W."/>
            <person name="Bonito G."/>
            <person name="Buee M."/>
            <person name="Carver A."/>
            <person name="Chen C."/>
            <person name="Cichocki N."/>
            <person name="Clum A."/>
            <person name="Culley D."/>
            <person name="Crous P.W."/>
            <person name="Fauchery L."/>
            <person name="Girlanda M."/>
            <person name="Hayes R.D."/>
            <person name="Keri Z."/>
            <person name="LaButti K."/>
            <person name="Lipzen A."/>
            <person name="Lombard V."/>
            <person name="Magnuson J."/>
            <person name="Maillard F."/>
            <person name="Murat C."/>
            <person name="Nolan M."/>
            <person name="Ohm R.A."/>
            <person name="Pangilinan J."/>
            <person name="Pereira M.F."/>
            <person name="Perotto S."/>
            <person name="Peter M."/>
            <person name="Pfister S."/>
            <person name="Riley R."/>
            <person name="Sitrit Y."/>
            <person name="Stielow J.B."/>
            <person name="Szollosi G."/>
            <person name="Zifcakova L."/>
            <person name="Stursova M."/>
            <person name="Spatafora J.W."/>
            <person name="Tedersoo L."/>
            <person name="Vaario L.M."/>
            <person name="Yamada A."/>
            <person name="Yan M."/>
            <person name="Wang P."/>
            <person name="Xu J."/>
            <person name="Bruns T."/>
            <person name="Baldrian P."/>
            <person name="Vilgalys R."/>
            <person name="Dunand C."/>
            <person name="Henrissat B."/>
            <person name="Grigoriev I.V."/>
            <person name="Hibbett D."/>
            <person name="Nagy L.G."/>
            <person name="Martin F.M."/>
        </authorList>
    </citation>
    <scope>NUCLEOTIDE SEQUENCE</scope>
    <source>
        <strain evidence="1">UH-Tt-Lm1</strain>
    </source>
</reference>
<dbReference type="EMBL" id="WIUZ02000026">
    <property type="protein sequence ID" value="KAF9777922.1"/>
    <property type="molecule type" value="Genomic_DNA"/>
</dbReference>
<dbReference type="Proteomes" id="UP000736335">
    <property type="component" value="Unassembled WGS sequence"/>
</dbReference>
<proteinExistence type="predicted"/>
<accession>A0A9P6H290</accession>
<gene>
    <name evidence="1" type="ORF">BJ322DRAFT_1222136</name>
</gene>
<comment type="caution">
    <text evidence="1">The sequence shown here is derived from an EMBL/GenBank/DDBJ whole genome shotgun (WGS) entry which is preliminary data.</text>
</comment>
<dbReference type="AlphaFoldDB" id="A0A9P6H290"/>
<reference evidence="1" key="2">
    <citation type="submission" date="2020-11" db="EMBL/GenBank/DDBJ databases">
        <authorList>
            <consortium name="DOE Joint Genome Institute"/>
            <person name="Kuo A."/>
            <person name="Miyauchi S."/>
            <person name="Kiss E."/>
            <person name="Drula E."/>
            <person name="Kohler A."/>
            <person name="Sanchez-Garcia M."/>
            <person name="Andreopoulos B."/>
            <person name="Barry K.W."/>
            <person name="Bonito G."/>
            <person name="Buee M."/>
            <person name="Carver A."/>
            <person name="Chen C."/>
            <person name="Cichocki N."/>
            <person name="Clum A."/>
            <person name="Culley D."/>
            <person name="Crous P.W."/>
            <person name="Fauchery L."/>
            <person name="Girlanda M."/>
            <person name="Hayes R."/>
            <person name="Keri Z."/>
            <person name="Labutti K."/>
            <person name="Lipzen A."/>
            <person name="Lombard V."/>
            <person name="Magnuson J."/>
            <person name="Maillard F."/>
            <person name="Morin E."/>
            <person name="Murat C."/>
            <person name="Nolan M."/>
            <person name="Ohm R."/>
            <person name="Pangilinan J."/>
            <person name="Pereira M."/>
            <person name="Perotto S."/>
            <person name="Peter M."/>
            <person name="Riley R."/>
            <person name="Sitrit Y."/>
            <person name="Stielow B."/>
            <person name="Szollosi G."/>
            <person name="Zifcakova L."/>
            <person name="Stursova M."/>
            <person name="Spatafora J.W."/>
            <person name="Tedersoo L."/>
            <person name="Vaario L.-M."/>
            <person name="Yamada A."/>
            <person name="Yan M."/>
            <person name="Wang P."/>
            <person name="Xu J."/>
            <person name="Bruns T."/>
            <person name="Baldrian P."/>
            <person name="Vilgalys R."/>
            <person name="Henrissat B."/>
            <person name="Grigoriev I.V."/>
            <person name="Hibbett D."/>
            <person name="Nagy L.G."/>
            <person name="Martin F.M."/>
        </authorList>
    </citation>
    <scope>NUCLEOTIDE SEQUENCE</scope>
    <source>
        <strain evidence="1">UH-Tt-Lm1</strain>
    </source>
</reference>
<evidence type="ECO:0000313" key="1">
    <source>
        <dbReference type="EMBL" id="KAF9777922.1"/>
    </source>
</evidence>
<dbReference type="OrthoDB" id="2789670at2759"/>
<evidence type="ECO:0000313" key="2">
    <source>
        <dbReference type="Proteomes" id="UP000736335"/>
    </source>
</evidence>
<keyword evidence="2" id="KW-1185">Reference proteome</keyword>